<evidence type="ECO:0000313" key="1">
    <source>
        <dbReference type="EMBL" id="KAK2637702.1"/>
    </source>
</evidence>
<proteinExistence type="predicted"/>
<organism evidence="1 2">
    <name type="scientific">Dipteronia dyeriana</name>
    <dbReference type="NCBI Taxonomy" id="168575"/>
    <lineage>
        <taxon>Eukaryota</taxon>
        <taxon>Viridiplantae</taxon>
        <taxon>Streptophyta</taxon>
        <taxon>Embryophyta</taxon>
        <taxon>Tracheophyta</taxon>
        <taxon>Spermatophyta</taxon>
        <taxon>Magnoliopsida</taxon>
        <taxon>eudicotyledons</taxon>
        <taxon>Gunneridae</taxon>
        <taxon>Pentapetalae</taxon>
        <taxon>rosids</taxon>
        <taxon>malvids</taxon>
        <taxon>Sapindales</taxon>
        <taxon>Sapindaceae</taxon>
        <taxon>Hippocastanoideae</taxon>
        <taxon>Acereae</taxon>
        <taxon>Dipteronia</taxon>
    </lineage>
</organism>
<accession>A0AAD9TKC2</accession>
<comment type="caution">
    <text evidence="1">The sequence shown here is derived from an EMBL/GenBank/DDBJ whole genome shotgun (WGS) entry which is preliminary data.</text>
</comment>
<dbReference type="EMBL" id="JANJYI010000008">
    <property type="protein sequence ID" value="KAK2637702.1"/>
    <property type="molecule type" value="Genomic_DNA"/>
</dbReference>
<evidence type="ECO:0000313" key="2">
    <source>
        <dbReference type="Proteomes" id="UP001280121"/>
    </source>
</evidence>
<protein>
    <submittedName>
        <fullName evidence="1">Uncharacterized protein</fullName>
    </submittedName>
</protein>
<dbReference type="PANTHER" id="PTHR48449:SF1">
    <property type="entry name" value="DUF1985 DOMAIN-CONTAINING PROTEIN"/>
    <property type="match status" value="1"/>
</dbReference>
<dbReference type="AlphaFoldDB" id="A0AAD9TKC2"/>
<keyword evidence="2" id="KW-1185">Reference proteome</keyword>
<dbReference type="Proteomes" id="UP001280121">
    <property type="component" value="Unassembled WGS sequence"/>
</dbReference>
<dbReference type="PANTHER" id="PTHR48449">
    <property type="entry name" value="DUF1985 DOMAIN-CONTAINING PROTEIN"/>
    <property type="match status" value="1"/>
</dbReference>
<sequence>MTILAIGQIDKAINWVPTKWDENDRRRFRASCFGHLLTMHRPMNFSGAIIHQLLLREVHHNWPSNEMQFMIGTHEVRFSKVEFRLITGLQFDKLPDTSRYVSVDNGIHHRYLGGKDEISSLELRDVLRCLQGRILWPQKLRGVNPIMRAKRRRYQIH</sequence>
<name>A0AAD9TKC2_9ROSI</name>
<gene>
    <name evidence="1" type="ORF">Ddye_025497</name>
</gene>
<reference evidence="1" key="1">
    <citation type="journal article" date="2023" name="Plant J.">
        <title>Genome sequences and population genomics provide insights into the demographic history, inbreeding, and mutation load of two 'living fossil' tree species of Dipteronia.</title>
        <authorList>
            <person name="Feng Y."/>
            <person name="Comes H.P."/>
            <person name="Chen J."/>
            <person name="Zhu S."/>
            <person name="Lu R."/>
            <person name="Zhang X."/>
            <person name="Li P."/>
            <person name="Qiu J."/>
            <person name="Olsen K.M."/>
            <person name="Qiu Y."/>
        </authorList>
    </citation>
    <scope>NUCLEOTIDE SEQUENCE</scope>
    <source>
        <strain evidence="1">KIB01</strain>
    </source>
</reference>